<dbReference type="EMBL" id="HBIT01010988">
    <property type="protein sequence ID" value="CAE0620244.1"/>
    <property type="molecule type" value="Transcribed_RNA"/>
</dbReference>
<feature type="region of interest" description="Disordered" evidence="1">
    <location>
        <begin position="19"/>
        <end position="58"/>
    </location>
</feature>
<evidence type="ECO:0000256" key="1">
    <source>
        <dbReference type="SAM" id="MobiDB-lite"/>
    </source>
</evidence>
<protein>
    <submittedName>
        <fullName evidence="2">Uncharacterized protein</fullName>
    </submittedName>
</protein>
<evidence type="ECO:0000313" key="2">
    <source>
        <dbReference type="EMBL" id="CAE0620244.1"/>
    </source>
</evidence>
<feature type="region of interest" description="Disordered" evidence="1">
    <location>
        <begin position="155"/>
        <end position="194"/>
    </location>
</feature>
<proteinExistence type="predicted"/>
<organism evidence="2">
    <name type="scientific">Oxyrrhis marina</name>
    <name type="common">Dinoflagellate</name>
    <dbReference type="NCBI Taxonomy" id="2969"/>
    <lineage>
        <taxon>Eukaryota</taxon>
        <taxon>Sar</taxon>
        <taxon>Alveolata</taxon>
        <taxon>Dinophyceae</taxon>
        <taxon>Oxyrrhinales</taxon>
        <taxon>Oxyrrhinaceae</taxon>
        <taxon>Oxyrrhis</taxon>
    </lineage>
</organism>
<dbReference type="AlphaFoldDB" id="A0A7S3XJT6"/>
<name>A0A7S3XJT6_OXYMA</name>
<accession>A0A7S3XJT6</accession>
<gene>
    <name evidence="2" type="ORF">OMAR00292_LOCUS5722</name>
</gene>
<sequence length="194" mass="20799">MSVCGVNSIDDRWGPRAALTAAPPQNFGYQGAPAAGRRNGGISGAPRREPSNDRGSAAAVRRFQAPACANVHAPTRRSPEGLAGPVPQGEVDISTVNAGFLRKPDQEMIMELYRDAFREENAAKEQKGLKTTNSMPAETAFGFIFARTLNSSCNQQKSEYSCDPRLGGWRRRQPPVLTNKGSSARGLPVATSDP</sequence>
<reference evidence="2" key="1">
    <citation type="submission" date="2021-01" db="EMBL/GenBank/DDBJ databases">
        <authorList>
            <person name="Corre E."/>
            <person name="Pelletier E."/>
            <person name="Niang G."/>
            <person name="Scheremetjew M."/>
            <person name="Finn R."/>
            <person name="Kale V."/>
            <person name="Holt S."/>
            <person name="Cochrane G."/>
            <person name="Meng A."/>
            <person name="Brown T."/>
            <person name="Cohen L."/>
        </authorList>
    </citation>
    <scope>NUCLEOTIDE SEQUENCE</scope>
    <source>
        <strain evidence="2">CCMP1795</strain>
    </source>
</reference>